<dbReference type="EMBL" id="OZ020097">
    <property type="protein sequence ID" value="CAK9269100.1"/>
    <property type="molecule type" value="Genomic_DNA"/>
</dbReference>
<evidence type="ECO:0000256" key="4">
    <source>
        <dbReference type="ARBA" id="ARBA00022701"/>
    </source>
</evidence>
<evidence type="ECO:0000256" key="5">
    <source>
        <dbReference type="ARBA" id="ARBA00023212"/>
    </source>
</evidence>
<dbReference type="Pfam" id="PF06886">
    <property type="entry name" value="TPX2"/>
    <property type="match status" value="1"/>
</dbReference>
<feature type="compositionally biased region" description="Acidic residues" evidence="6">
    <location>
        <begin position="132"/>
        <end position="150"/>
    </location>
</feature>
<dbReference type="PANTHER" id="PTHR46372">
    <property type="entry name" value="PROTEIN WVD2-LIKE 3"/>
    <property type="match status" value="1"/>
</dbReference>
<feature type="region of interest" description="Disordered" evidence="6">
    <location>
        <begin position="242"/>
        <end position="284"/>
    </location>
</feature>
<comment type="subcellular location">
    <subcellularLocation>
        <location evidence="1">Cytoplasm</location>
        <location evidence="1">Cytoskeleton</location>
    </subcellularLocation>
</comment>
<evidence type="ECO:0000259" key="7">
    <source>
        <dbReference type="Pfam" id="PF06886"/>
    </source>
</evidence>
<feature type="compositionally biased region" description="Basic and acidic residues" evidence="6">
    <location>
        <begin position="98"/>
        <end position="109"/>
    </location>
</feature>
<gene>
    <name evidence="8" type="ORF">CSSPJE1EN1_LOCUS14578</name>
</gene>
<keyword evidence="4" id="KW-0493">Microtubule</keyword>
<name>A0ABP0WTL9_9BRYO</name>
<dbReference type="Proteomes" id="UP001497444">
    <property type="component" value="Chromosome 2"/>
</dbReference>
<keyword evidence="5" id="KW-0206">Cytoskeleton</keyword>
<evidence type="ECO:0000313" key="9">
    <source>
        <dbReference type="Proteomes" id="UP001497444"/>
    </source>
</evidence>
<protein>
    <recommendedName>
        <fullName evidence="7">TPX2 C-terminal domain-containing protein</fullName>
    </recommendedName>
</protein>
<feature type="domain" description="TPX2 C-terminal" evidence="7">
    <location>
        <begin position="503"/>
        <end position="573"/>
    </location>
</feature>
<feature type="compositionally biased region" description="Basic and acidic residues" evidence="6">
    <location>
        <begin position="353"/>
        <end position="373"/>
    </location>
</feature>
<feature type="compositionally biased region" description="Basic and acidic residues" evidence="6">
    <location>
        <begin position="151"/>
        <end position="168"/>
    </location>
</feature>
<feature type="region of interest" description="Disordered" evidence="6">
    <location>
        <begin position="1"/>
        <end position="114"/>
    </location>
</feature>
<feature type="region of interest" description="Disordered" evidence="6">
    <location>
        <begin position="131"/>
        <end position="182"/>
    </location>
</feature>
<evidence type="ECO:0000256" key="3">
    <source>
        <dbReference type="ARBA" id="ARBA00022490"/>
    </source>
</evidence>
<dbReference type="InterPro" id="IPR044806">
    <property type="entry name" value="WVD2/WDL1-4"/>
</dbReference>
<evidence type="ECO:0000256" key="2">
    <source>
        <dbReference type="ARBA" id="ARBA00005885"/>
    </source>
</evidence>
<feature type="compositionally biased region" description="Polar residues" evidence="6">
    <location>
        <begin position="606"/>
        <end position="616"/>
    </location>
</feature>
<feature type="region of interest" description="Disordered" evidence="6">
    <location>
        <begin position="317"/>
        <end position="413"/>
    </location>
</feature>
<feature type="region of interest" description="Disordered" evidence="6">
    <location>
        <begin position="576"/>
        <end position="643"/>
    </location>
</feature>
<dbReference type="PANTHER" id="PTHR46372:SF2">
    <property type="entry name" value="PROTEIN WVD2-LIKE 3"/>
    <property type="match status" value="1"/>
</dbReference>
<evidence type="ECO:0000256" key="6">
    <source>
        <dbReference type="SAM" id="MobiDB-lite"/>
    </source>
</evidence>
<proteinExistence type="inferred from homology"/>
<keyword evidence="9" id="KW-1185">Reference proteome</keyword>
<accession>A0ABP0WTL9</accession>
<evidence type="ECO:0000313" key="8">
    <source>
        <dbReference type="EMBL" id="CAK9269100.1"/>
    </source>
</evidence>
<keyword evidence="3" id="KW-0963">Cytoplasm</keyword>
<evidence type="ECO:0000256" key="1">
    <source>
        <dbReference type="ARBA" id="ARBA00004245"/>
    </source>
</evidence>
<dbReference type="InterPro" id="IPR027329">
    <property type="entry name" value="TPX2_C"/>
</dbReference>
<sequence length="697" mass="77377">MEGKTRSREEEEAEEKEEQQQQQQQQQQKKFMEIGGGSVQRNRLFFEGQMAGSSVKKNESTMPVARASDFSDQEEDEKIDLDFKSDGEGEMETGGGADDERHEEEHVDGDYPFSDLETHENVMHIVAHVTDENQEDVGGEWGGEETDDENHEQGDYLRISEEYPKDNEHEEYEQEEETYGEDSLAENFVAPHSADRSLEKQEYITVKRMDEADVDVADEHKDGVENENIGFGFDQEVKDTMQGQVEDEKEEKVDGRIATNGEPEGNVEPGPGTTNADQLEMNGETDQSLVDHFDNVMVRDNELQTLLSELKEEDADLMAKSSVEDSVIANPKAGTASDPETSNANGAVTPAKPKIEKLAETESRKVSHLERKSIPSPMPKGRPFSAPSAETKASPFKMDSETKKGKRLTVPQPFALATERRATIGGRPTEVDALRPIHTAAGVSGAGAAPVLGLKKPKTPVKSSVAAAGIRAPLSEEEKKHEEVLYPALKVKPNQFVPGTSSFSFKCDERAEKRREFYSKLEERLRAKEVEKNQMQAKTQEELEMEMRHLRKSLTFKASPMPNFYQEAPLPKVVFKKTQLTRPKSPKLATARRMSVSGPEMGANGQRGSQNRSMDASETVDAKRVRNVAVKKPPTEKKWNGTDSTDGALVVKIAPHAEVTEDDAVANQTVMNGKPVGELKTGVKQNRVVKPSPRKPV</sequence>
<organism evidence="8 9">
    <name type="scientific">Sphagnum jensenii</name>
    <dbReference type="NCBI Taxonomy" id="128206"/>
    <lineage>
        <taxon>Eukaryota</taxon>
        <taxon>Viridiplantae</taxon>
        <taxon>Streptophyta</taxon>
        <taxon>Embryophyta</taxon>
        <taxon>Bryophyta</taxon>
        <taxon>Sphagnophytina</taxon>
        <taxon>Sphagnopsida</taxon>
        <taxon>Sphagnales</taxon>
        <taxon>Sphagnaceae</taxon>
        <taxon>Sphagnum</taxon>
    </lineage>
</organism>
<feature type="compositionally biased region" description="Acidic residues" evidence="6">
    <location>
        <begin position="169"/>
        <end position="182"/>
    </location>
</feature>
<feature type="compositionally biased region" description="Low complexity" evidence="6">
    <location>
        <begin position="259"/>
        <end position="274"/>
    </location>
</feature>
<feature type="compositionally biased region" description="Low complexity" evidence="6">
    <location>
        <begin position="20"/>
        <end position="29"/>
    </location>
</feature>
<reference evidence="8 9" key="1">
    <citation type="submission" date="2024-02" db="EMBL/GenBank/DDBJ databases">
        <authorList>
            <consortium name="ELIXIR-Norway"/>
            <consortium name="Elixir Norway"/>
        </authorList>
    </citation>
    <scope>NUCLEOTIDE SEQUENCE [LARGE SCALE GENOMIC DNA]</scope>
</reference>
<comment type="similarity">
    <text evidence="2">Belongs to the TPX2 family.</text>
</comment>